<organism evidence="2 3">
    <name type="scientific">Amphibacillus marinus</name>
    <dbReference type="NCBI Taxonomy" id="872970"/>
    <lineage>
        <taxon>Bacteria</taxon>
        <taxon>Bacillati</taxon>
        <taxon>Bacillota</taxon>
        <taxon>Bacilli</taxon>
        <taxon>Bacillales</taxon>
        <taxon>Bacillaceae</taxon>
        <taxon>Amphibacillus</taxon>
    </lineage>
</organism>
<proteinExistence type="predicted"/>
<dbReference type="RefSeq" id="WP_091495551.1">
    <property type="nucleotide sequence ID" value="NZ_FODJ01000002.1"/>
</dbReference>
<reference evidence="2 3" key="1">
    <citation type="submission" date="2016-10" db="EMBL/GenBank/DDBJ databases">
        <authorList>
            <person name="de Groot N.N."/>
        </authorList>
    </citation>
    <scope>NUCLEOTIDE SEQUENCE [LARGE SCALE GENOMIC DNA]</scope>
    <source>
        <strain evidence="2 3">CGMCC 1.10434</strain>
    </source>
</reference>
<dbReference type="PROSITE" id="PS51257">
    <property type="entry name" value="PROKAR_LIPOPROTEIN"/>
    <property type="match status" value="1"/>
</dbReference>
<dbReference type="AlphaFoldDB" id="A0A1H8KEE2"/>
<keyword evidence="3" id="KW-1185">Reference proteome</keyword>
<feature type="region of interest" description="Disordered" evidence="1">
    <location>
        <begin position="35"/>
        <end position="61"/>
    </location>
</feature>
<dbReference type="SUPFAM" id="SSF82171">
    <property type="entry name" value="DPP6 N-terminal domain-like"/>
    <property type="match status" value="1"/>
</dbReference>
<sequence length="395" mass="45392">MIKFFRSEHVKKTGIILLIVCTIILVGCGDEQTNRDIQDTETPQQPEQEQQPGDSEDEETISSNGYEAIEQIDIDGYANGLVFTMSADGTRLIWGETDQRLANTKRANLWIEGETRLLDFPDDNIDYFFLSEQGNIIRNQADWDLPVEERHAIIVFNPETEETIEHVMNNDWDTILTPSRTNYSEEPHMYIRYKDYSEQVTLTFWDITQNEVQEIDLTDLVYSEEDEELHSYPRTAFIEDTNELILLIFDVGIVRYDLDSSTGEFVFTTDNLFAHNERSQTPILTYDNRYALYATFDAEDDMTHMAFDLETEEELEIGMGVATFPLQDGTVILFDYDDTFQHFDPSTGDLSEIHAPDLSDGDSIDNFTISADGSTIAYVVRDDDNESTLYIVSLF</sequence>
<accession>A0A1H8KEE2</accession>
<dbReference type="Proteomes" id="UP000199300">
    <property type="component" value="Unassembled WGS sequence"/>
</dbReference>
<dbReference type="EMBL" id="FODJ01000002">
    <property type="protein sequence ID" value="SEN91353.1"/>
    <property type="molecule type" value="Genomic_DNA"/>
</dbReference>
<feature type="compositionally biased region" description="Low complexity" evidence="1">
    <location>
        <begin position="40"/>
        <end position="53"/>
    </location>
</feature>
<evidence type="ECO:0000256" key="1">
    <source>
        <dbReference type="SAM" id="MobiDB-lite"/>
    </source>
</evidence>
<evidence type="ECO:0000313" key="2">
    <source>
        <dbReference type="EMBL" id="SEN91353.1"/>
    </source>
</evidence>
<gene>
    <name evidence="2" type="ORF">SAMN04488134_102265</name>
</gene>
<evidence type="ECO:0000313" key="3">
    <source>
        <dbReference type="Proteomes" id="UP000199300"/>
    </source>
</evidence>
<evidence type="ECO:0008006" key="4">
    <source>
        <dbReference type="Google" id="ProtNLM"/>
    </source>
</evidence>
<dbReference type="OrthoDB" id="2935295at2"/>
<protein>
    <recommendedName>
        <fullName evidence="4">WD40-like Beta Propeller Repeat</fullName>
    </recommendedName>
</protein>
<name>A0A1H8KEE2_9BACI</name>